<dbReference type="InterPro" id="IPR036388">
    <property type="entry name" value="WH-like_DNA-bd_sf"/>
</dbReference>
<evidence type="ECO:0000259" key="1">
    <source>
        <dbReference type="Pfam" id="PF13280"/>
    </source>
</evidence>
<dbReference type="EMBL" id="JADIMF010000140">
    <property type="protein sequence ID" value="MBO8469777.1"/>
    <property type="molecule type" value="Genomic_DNA"/>
</dbReference>
<dbReference type="Pfam" id="PF13280">
    <property type="entry name" value="WYL"/>
    <property type="match status" value="1"/>
</dbReference>
<gene>
    <name evidence="3" type="ORF">IAA72_08340</name>
</gene>
<dbReference type="InterPro" id="IPR051534">
    <property type="entry name" value="CBASS_pafABC_assoc_protein"/>
</dbReference>
<comment type="caution">
    <text evidence="3">The sequence shown here is derived from an EMBL/GenBank/DDBJ whole genome shotgun (WGS) entry which is preliminary data.</text>
</comment>
<dbReference type="AlphaFoldDB" id="A0A9D9IBY0"/>
<dbReference type="PANTHER" id="PTHR34580:SF3">
    <property type="entry name" value="PROTEIN PAFB"/>
    <property type="match status" value="1"/>
</dbReference>
<dbReference type="PANTHER" id="PTHR34580">
    <property type="match status" value="1"/>
</dbReference>
<organism evidence="3 4">
    <name type="scientific">Candidatus Ornithospirochaeta stercoravium</name>
    <dbReference type="NCBI Taxonomy" id="2840897"/>
    <lineage>
        <taxon>Bacteria</taxon>
        <taxon>Pseudomonadati</taxon>
        <taxon>Spirochaetota</taxon>
        <taxon>Spirochaetia</taxon>
        <taxon>Spirochaetales</taxon>
        <taxon>Spirochaetaceae</taxon>
        <taxon>Spirochaetaceae incertae sedis</taxon>
        <taxon>Candidatus Ornithospirochaeta</taxon>
    </lineage>
</organism>
<feature type="domain" description="WCX" evidence="2">
    <location>
        <begin position="231"/>
        <end position="300"/>
    </location>
</feature>
<feature type="domain" description="WYL" evidence="1">
    <location>
        <begin position="131"/>
        <end position="196"/>
    </location>
</feature>
<dbReference type="InterPro" id="IPR057727">
    <property type="entry name" value="WCX_dom"/>
</dbReference>
<evidence type="ECO:0000313" key="4">
    <source>
        <dbReference type="Proteomes" id="UP000810292"/>
    </source>
</evidence>
<accession>A0A9D9IBY0</accession>
<name>A0A9D9IBY0_9SPIO</name>
<reference evidence="3" key="1">
    <citation type="submission" date="2020-10" db="EMBL/GenBank/DDBJ databases">
        <authorList>
            <person name="Gilroy R."/>
        </authorList>
    </citation>
    <scope>NUCLEOTIDE SEQUENCE</scope>
    <source>
        <strain evidence="3">14700</strain>
    </source>
</reference>
<sequence>MSQTERIFDILYQLSSEEGCVTLKEIAERYEISTRQAARDIEYVRTRILPSPDDIVYDWQKRAYRLSEEADTLSYWKENMLISLSIYNNAASDAAAHLNLEEALPDSMRRILSHIDYRTPVRSRIDDEKWLSQIFTAFDKHRGIIIRYRKSPDSESEDRDVDPLRLVNYQNAWYLIGYDLNRKDLRTFRLSRVEKIIISDRKAYEHDEKNLDDILDSSYGIFLSDSSEIFTMRFRGGAAVRVSSEIWHEKQRARWIDGEYELSVPSASSVELLSKLLSFGADAYPVSPESFVKEYRETVKMMDSGR</sequence>
<dbReference type="InterPro" id="IPR026881">
    <property type="entry name" value="WYL_dom"/>
</dbReference>
<evidence type="ECO:0000259" key="2">
    <source>
        <dbReference type="Pfam" id="PF25583"/>
    </source>
</evidence>
<reference evidence="3" key="2">
    <citation type="journal article" date="2021" name="PeerJ">
        <title>Extensive microbial diversity within the chicken gut microbiome revealed by metagenomics and culture.</title>
        <authorList>
            <person name="Gilroy R."/>
            <person name="Ravi A."/>
            <person name="Getino M."/>
            <person name="Pursley I."/>
            <person name="Horton D.L."/>
            <person name="Alikhan N.F."/>
            <person name="Baker D."/>
            <person name="Gharbi K."/>
            <person name="Hall N."/>
            <person name="Watson M."/>
            <person name="Adriaenssens E.M."/>
            <person name="Foster-Nyarko E."/>
            <person name="Jarju S."/>
            <person name="Secka A."/>
            <person name="Antonio M."/>
            <person name="Oren A."/>
            <person name="Chaudhuri R.R."/>
            <person name="La Ragione R."/>
            <person name="Hildebrand F."/>
            <person name="Pallen M.J."/>
        </authorList>
    </citation>
    <scope>NUCLEOTIDE SEQUENCE</scope>
    <source>
        <strain evidence="3">14700</strain>
    </source>
</reference>
<dbReference type="Pfam" id="PF25583">
    <property type="entry name" value="WCX"/>
    <property type="match status" value="1"/>
</dbReference>
<evidence type="ECO:0000313" key="3">
    <source>
        <dbReference type="EMBL" id="MBO8469777.1"/>
    </source>
</evidence>
<dbReference type="PROSITE" id="PS52050">
    <property type="entry name" value="WYL"/>
    <property type="match status" value="1"/>
</dbReference>
<proteinExistence type="predicted"/>
<dbReference type="Proteomes" id="UP000810292">
    <property type="component" value="Unassembled WGS sequence"/>
</dbReference>
<protein>
    <submittedName>
        <fullName evidence="3">WYL domain-containing transcriptional regulator</fullName>
    </submittedName>
</protein>
<dbReference type="Gene3D" id="1.10.10.10">
    <property type="entry name" value="Winged helix-like DNA-binding domain superfamily/Winged helix DNA-binding domain"/>
    <property type="match status" value="1"/>
</dbReference>